<dbReference type="Gramene" id="mRNA:HanXRQr2_Chr03g0092521">
    <property type="protein sequence ID" value="mRNA:HanXRQr2_Chr03g0092521"/>
    <property type="gene ID" value="HanXRQr2_Chr03g0092521"/>
</dbReference>
<accession>A0A9K3JDA7</accession>
<reference evidence="3" key="1">
    <citation type="journal article" date="2017" name="Nature">
        <title>The sunflower genome provides insights into oil metabolism, flowering and Asterid evolution.</title>
        <authorList>
            <person name="Badouin H."/>
            <person name="Gouzy J."/>
            <person name="Grassa C.J."/>
            <person name="Murat F."/>
            <person name="Staton S.E."/>
            <person name="Cottret L."/>
            <person name="Lelandais-Briere C."/>
            <person name="Owens G.L."/>
            <person name="Carrere S."/>
            <person name="Mayjonade B."/>
            <person name="Legrand L."/>
            <person name="Gill N."/>
            <person name="Kane N.C."/>
            <person name="Bowers J.E."/>
            <person name="Hubner S."/>
            <person name="Bellec A."/>
            <person name="Berard A."/>
            <person name="Berges H."/>
            <person name="Blanchet N."/>
            <person name="Boniface M.C."/>
            <person name="Brunel D."/>
            <person name="Catrice O."/>
            <person name="Chaidir N."/>
            <person name="Claudel C."/>
            <person name="Donnadieu C."/>
            <person name="Faraut T."/>
            <person name="Fievet G."/>
            <person name="Helmstetter N."/>
            <person name="King M."/>
            <person name="Knapp S.J."/>
            <person name="Lai Z."/>
            <person name="Le Paslier M.C."/>
            <person name="Lippi Y."/>
            <person name="Lorenzon L."/>
            <person name="Mandel J.R."/>
            <person name="Marage G."/>
            <person name="Marchand G."/>
            <person name="Marquand E."/>
            <person name="Bret-Mestries E."/>
            <person name="Morien E."/>
            <person name="Nambeesan S."/>
            <person name="Nguyen T."/>
            <person name="Pegot-Espagnet P."/>
            <person name="Pouilly N."/>
            <person name="Raftis F."/>
            <person name="Sallet E."/>
            <person name="Schiex T."/>
            <person name="Thomas J."/>
            <person name="Vandecasteele C."/>
            <person name="Vares D."/>
            <person name="Vear F."/>
            <person name="Vautrin S."/>
            <person name="Crespi M."/>
            <person name="Mangin B."/>
            <person name="Burke J.M."/>
            <person name="Salse J."/>
            <person name="Munos S."/>
            <person name="Vincourt P."/>
            <person name="Rieseberg L.H."/>
            <person name="Langlade N.B."/>
        </authorList>
    </citation>
    <scope>NUCLEOTIDE SEQUENCE</scope>
    <source>
        <tissue evidence="3">Leaves</tissue>
    </source>
</reference>
<keyword evidence="2" id="KW-0812">Transmembrane</keyword>
<feature type="compositionally biased region" description="Polar residues" evidence="1">
    <location>
        <begin position="243"/>
        <end position="255"/>
    </location>
</feature>
<evidence type="ECO:0000256" key="1">
    <source>
        <dbReference type="SAM" id="MobiDB-lite"/>
    </source>
</evidence>
<evidence type="ECO:0000313" key="4">
    <source>
        <dbReference type="Proteomes" id="UP000215914"/>
    </source>
</evidence>
<feature type="region of interest" description="Disordered" evidence="1">
    <location>
        <begin position="178"/>
        <end position="199"/>
    </location>
</feature>
<keyword evidence="2" id="KW-0472">Membrane</keyword>
<sequence>MGFTWHLNGKMLKTMFCHSYKFMIHCVVHALSHRKGAYDETSDYIMNIITCLVLNRPYNVSKVIFEYLVENIRAGSAKYNMYPRFIMMMIDDQFKDIQKDGNDVLSLRNMIPETITRLTKGPEQRVKRMICRINNPAYVAPENDAWRHENSSSDDENEKMNEMVEKRTRWWFVKDGKRKRTPKTSPVVPIPKEPAPKIVVKGPSVEPQQRLVDEPVVNPTELSQEGIDLTKVTFEQFIELSKGSAQKGQSTSVQGESVKDKEPEGVARDDSSEADSESNETETELDLTTLGRGKAQLKKKPTKKKKGSGEEDSSYTPSAKETKKLRAKRKAVQSGVIPRNVRARKGGATLPKDQGGKKKSMLQLQRFMKKKKYKVLKFLKSLKFKVFLRLRFKRKVVMMIMLKSLGLEQLHLLHHLHHKINLFQKGVNLRIQRIKIFLICLEIFLMLLGYTKMILFLMMILMCSIEQAITTR</sequence>
<dbReference type="AlphaFoldDB" id="A0A9K3JDA7"/>
<feature type="region of interest" description="Disordered" evidence="1">
    <location>
        <begin position="242"/>
        <end position="334"/>
    </location>
</feature>
<keyword evidence="2" id="KW-1133">Transmembrane helix</keyword>
<dbReference type="Proteomes" id="UP000215914">
    <property type="component" value="Unassembled WGS sequence"/>
</dbReference>
<dbReference type="EMBL" id="MNCJ02000318">
    <property type="protein sequence ID" value="KAF5812954.1"/>
    <property type="molecule type" value="Genomic_DNA"/>
</dbReference>
<protein>
    <submittedName>
        <fullName evidence="3">Uncharacterized protein</fullName>
    </submittedName>
</protein>
<gene>
    <name evidence="3" type="ORF">HanXRQr2_Chr03g0092521</name>
</gene>
<keyword evidence="4" id="KW-1185">Reference proteome</keyword>
<feature type="transmembrane region" description="Helical" evidence="2">
    <location>
        <begin position="436"/>
        <end position="462"/>
    </location>
</feature>
<proteinExistence type="predicted"/>
<feature type="compositionally biased region" description="Basic and acidic residues" evidence="1">
    <location>
        <begin position="257"/>
        <end position="271"/>
    </location>
</feature>
<organism evidence="3 4">
    <name type="scientific">Helianthus annuus</name>
    <name type="common">Common sunflower</name>
    <dbReference type="NCBI Taxonomy" id="4232"/>
    <lineage>
        <taxon>Eukaryota</taxon>
        <taxon>Viridiplantae</taxon>
        <taxon>Streptophyta</taxon>
        <taxon>Embryophyta</taxon>
        <taxon>Tracheophyta</taxon>
        <taxon>Spermatophyta</taxon>
        <taxon>Magnoliopsida</taxon>
        <taxon>eudicotyledons</taxon>
        <taxon>Gunneridae</taxon>
        <taxon>Pentapetalae</taxon>
        <taxon>asterids</taxon>
        <taxon>campanulids</taxon>
        <taxon>Asterales</taxon>
        <taxon>Asteraceae</taxon>
        <taxon>Asteroideae</taxon>
        <taxon>Heliantheae alliance</taxon>
        <taxon>Heliantheae</taxon>
        <taxon>Helianthus</taxon>
    </lineage>
</organism>
<evidence type="ECO:0000256" key="2">
    <source>
        <dbReference type="SAM" id="Phobius"/>
    </source>
</evidence>
<reference evidence="3" key="2">
    <citation type="submission" date="2020-06" db="EMBL/GenBank/DDBJ databases">
        <title>Helianthus annuus Genome sequencing and assembly Release 2.</title>
        <authorList>
            <person name="Gouzy J."/>
            <person name="Langlade N."/>
            <person name="Munos S."/>
        </authorList>
    </citation>
    <scope>NUCLEOTIDE SEQUENCE</scope>
    <source>
        <tissue evidence="3">Leaves</tissue>
    </source>
</reference>
<comment type="caution">
    <text evidence="3">The sequence shown here is derived from an EMBL/GenBank/DDBJ whole genome shotgun (WGS) entry which is preliminary data.</text>
</comment>
<evidence type="ECO:0000313" key="3">
    <source>
        <dbReference type="EMBL" id="KAF5812954.1"/>
    </source>
</evidence>
<feature type="compositionally biased region" description="Acidic residues" evidence="1">
    <location>
        <begin position="272"/>
        <end position="285"/>
    </location>
</feature>
<name>A0A9K3JDA7_HELAN</name>
<feature type="compositionally biased region" description="Basic residues" evidence="1">
    <location>
        <begin position="295"/>
        <end position="306"/>
    </location>
</feature>